<dbReference type="OrthoDB" id="6431331at2759"/>
<proteinExistence type="predicted"/>
<evidence type="ECO:0000256" key="1">
    <source>
        <dbReference type="SAM" id="Phobius"/>
    </source>
</evidence>
<keyword evidence="3" id="KW-0378">Hydrolase</keyword>
<dbReference type="Gene3D" id="3.40.50.1820">
    <property type="entry name" value="alpha/beta hydrolase"/>
    <property type="match status" value="1"/>
</dbReference>
<keyword evidence="1" id="KW-1133">Transmembrane helix</keyword>
<evidence type="ECO:0000313" key="3">
    <source>
        <dbReference type="EMBL" id="OCH92258.1"/>
    </source>
</evidence>
<feature type="transmembrane region" description="Helical" evidence="1">
    <location>
        <begin position="12"/>
        <end position="35"/>
    </location>
</feature>
<dbReference type="PANTHER" id="PTHR37471">
    <property type="entry name" value="UNNAMED PRODUCT"/>
    <property type="match status" value="1"/>
</dbReference>
<evidence type="ECO:0000313" key="4">
    <source>
        <dbReference type="Proteomes" id="UP000250043"/>
    </source>
</evidence>
<organism evidence="3 4">
    <name type="scientific">Obba rivulosa</name>
    <dbReference type="NCBI Taxonomy" id="1052685"/>
    <lineage>
        <taxon>Eukaryota</taxon>
        <taxon>Fungi</taxon>
        <taxon>Dikarya</taxon>
        <taxon>Basidiomycota</taxon>
        <taxon>Agaricomycotina</taxon>
        <taxon>Agaricomycetes</taxon>
        <taxon>Polyporales</taxon>
        <taxon>Gelatoporiaceae</taxon>
        <taxon>Obba</taxon>
    </lineage>
</organism>
<reference evidence="3 4" key="1">
    <citation type="submission" date="2016-07" db="EMBL/GenBank/DDBJ databases">
        <title>Draft genome of the white-rot fungus Obba rivulosa 3A-2.</title>
        <authorList>
            <consortium name="DOE Joint Genome Institute"/>
            <person name="Miettinen O."/>
            <person name="Riley R."/>
            <person name="Acob R."/>
            <person name="Barry K."/>
            <person name="Cullen D."/>
            <person name="De Vries R."/>
            <person name="Hainaut M."/>
            <person name="Hatakka A."/>
            <person name="Henrissat B."/>
            <person name="Hilden K."/>
            <person name="Kuo R."/>
            <person name="Labutti K."/>
            <person name="Lipzen A."/>
            <person name="Makela M.R."/>
            <person name="Sandor L."/>
            <person name="Spatafora J.W."/>
            <person name="Grigoriev I.V."/>
            <person name="Hibbett D.S."/>
        </authorList>
    </citation>
    <scope>NUCLEOTIDE SEQUENCE [LARGE SCALE GENOMIC DNA]</scope>
    <source>
        <strain evidence="3 4">3A-2</strain>
    </source>
</reference>
<accession>A0A8E2AXR7</accession>
<evidence type="ECO:0000259" key="2">
    <source>
        <dbReference type="Pfam" id="PF12697"/>
    </source>
</evidence>
<dbReference type="InterPro" id="IPR000073">
    <property type="entry name" value="AB_hydrolase_1"/>
</dbReference>
<dbReference type="Pfam" id="PF12697">
    <property type="entry name" value="Abhydrolase_6"/>
    <property type="match status" value="1"/>
</dbReference>
<name>A0A8E2AXR7_9APHY</name>
<gene>
    <name evidence="3" type="ORF">OBBRIDRAFT_791502</name>
</gene>
<keyword evidence="4" id="KW-1185">Reference proteome</keyword>
<dbReference type="EMBL" id="KV722372">
    <property type="protein sequence ID" value="OCH92258.1"/>
    <property type="molecule type" value="Genomic_DNA"/>
</dbReference>
<sequence length="479" mass="55772">MIGHSIPEYIFIRISIWSLQAVVPLSVAYTIASWYTGRFLYSPWLGGYALLEAAFYVLVYLPRRFLLQKAAIHPPPLSREERRALFTRCCARLREVEDFTGWFYSTTASSLKRENVREWLLWAFFGTPRVGHWDEWKEEIDEYIATVEKAIGHELEDGWNEDAPCMKVTLDPVTMLHRPFVWYMIVCIVDTITAIQLFRQGFLHFTGHVGFRCFPPRLFTTYSELSPHPELVYWYRPHRSKTKKPIVFFHGIGIGLWPYVNFFNELSNTNPDVGILAIENLSISMRITRPPLARDAMLAALTRVLDHHKLDSFAVAGHSYGTILAAHMVRTPALAPRIAALLLVDPIPFLLHQPAVAYNFVYRPPRTANEWQLWYFASRDPDIAHALARHFFWSENILWKEDLAGRPAAVVLSGRDQIVDAREVWRYLTGEDELRFRWKQDGLEVLYYADLDHAMVFDVDNRRRPMVEILERFVKVQGE</sequence>
<dbReference type="GO" id="GO:0016787">
    <property type="term" value="F:hydrolase activity"/>
    <property type="evidence" value="ECO:0007669"/>
    <property type="project" value="UniProtKB-KW"/>
</dbReference>
<feature type="transmembrane region" description="Helical" evidence="1">
    <location>
        <begin position="41"/>
        <end position="61"/>
    </location>
</feature>
<dbReference type="AlphaFoldDB" id="A0A8E2AXR7"/>
<dbReference type="PANTHER" id="PTHR37471:SF1">
    <property type="entry name" value="AB HYDROLASE-1 DOMAIN-CONTAINING PROTEIN"/>
    <property type="match status" value="1"/>
</dbReference>
<dbReference type="SUPFAM" id="SSF53474">
    <property type="entry name" value="alpha/beta-Hydrolases"/>
    <property type="match status" value="1"/>
</dbReference>
<feature type="domain" description="AB hydrolase-1" evidence="2">
    <location>
        <begin position="246"/>
        <end position="453"/>
    </location>
</feature>
<keyword evidence="1" id="KW-0472">Membrane</keyword>
<dbReference type="Proteomes" id="UP000250043">
    <property type="component" value="Unassembled WGS sequence"/>
</dbReference>
<protein>
    <submittedName>
        <fullName evidence="3">Alpha/beta-hydrolase</fullName>
    </submittedName>
</protein>
<keyword evidence="1" id="KW-0812">Transmembrane</keyword>
<dbReference type="InterPro" id="IPR029058">
    <property type="entry name" value="AB_hydrolase_fold"/>
</dbReference>